<proteinExistence type="predicted"/>
<reference evidence="1 2" key="1">
    <citation type="submission" date="2012-12" db="EMBL/GenBank/DDBJ databases">
        <title>Genome Assembly of Photobacterium sp. AK15.</title>
        <authorList>
            <person name="Khatri I."/>
            <person name="Vaidya B."/>
            <person name="Srinivas T.N.R."/>
            <person name="Subramanian S."/>
            <person name="Pinnaka A."/>
        </authorList>
    </citation>
    <scope>NUCLEOTIDE SEQUENCE [LARGE SCALE GENOMIC DNA]</scope>
    <source>
        <strain evidence="1 2">AK15</strain>
    </source>
</reference>
<sequence length="75" mass="8599">MHLRKVDLKQTNRGNWDIFIHEDFDGNSVKNSNSIRDVPLIGGAYGFDHQSFLAEVVEKLDSDLKLANTRFYSTL</sequence>
<dbReference type="EMBL" id="AMZO01000006">
    <property type="protein sequence ID" value="ELR66720.1"/>
    <property type="molecule type" value="Genomic_DNA"/>
</dbReference>
<evidence type="ECO:0000313" key="1">
    <source>
        <dbReference type="EMBL" id="ELR66720.1"/>
    </source>
</evidence>
<dbReference type="Proteomes" id="UP000011134">
    <property type="component" value="Unassembled WGS sequence"/>
</dbReference>
<comment type="caution">
    <text evidence="1">The sequence shown here is derived from an EMBL/GenBank/DDBJ whole genome shotgun (WGS) entry which is preliminary data.</text>
</comment>
<evidence type="ECO:0000313" key="2">
    <source>
        <dbReference type="Proteomes" id="UP000011134"/>
    </source>
</evidence>
<keyword evidence="2" id="KW-1185">Reference proteome</keyword>
<organism evidence="1 2">
    <name type="scientific">Photobacterium marinum</name>
    <dbReference type="NCBI Taxonomy" id="1056511"/>
    <lineage>
        <taxon>Bacteria</taxon>
        <taxon>Pseudomonadati</taxon>
        <taxon>Pseudomonadota</taxon>
        <taxon>Gammaproteobacteria</taxon>
        <taxon>Vibrionales</taxon>
        <taxon>Vibrionaceae</taxon>
        <taxon>Photobacterium</taxon>
    </lineage>
</organism>
<dbReference type="AlphaFoldDB" id="L8JD27"/>
<protein>
    <submittedName>
        <fullName evidence="1">Uncharacterized protein</fullName>
    </submittedName>
</protein>
<name>L8JD27_9GAMM</name>
<dbReference type="PATRIC" id="fig|1056511.3.peg.1247"/>
<gene>
    <name evidence="1" type="ORF">C942_04418</name>
</gene>
<accession>L8JD27</accession>